<organism evidence="2 3">
    <name type="scientific">Salvia divinorum</name>
    <name type="common">Maria pastora</name>
    <name type="synonym">Diviner's sage</name>
    <dbReference type="NCBI Taxonomy" id="28513"/>
    <lineage>
        <taxon>Eukaryota</taxon>
        <taxon>Viridiplantae</taxon>
        <taxon>Streptophyta</taxon>
        <taxon>Embryophyta</taxon>
        <taxon>Tracheophyta</taxon>
        <taxon>Spermatophyta</taxon>
        <taxon>Magnoliopsida</taxon>
        <taxon>eudicotyledons</taxon>
        <taxon>Gunneridae</taxon>
        <taxon>Pentapetalae</taxon>
        <taxon>asterids</taxon>
        <taxon>lamiids</taxon>
        <taxon>Lamiales</taxon>
        <taxon>Lamiaceae</taxon>
        <taxon>Nepetoideae</taxon>
        <taxon>Mentheae</taxon>
        <taxon>Salviinae</taxon>
        <taxon>Salvia</taxon>
        <taxon>Salvia subgen. Calosphace</taxon>
    </lineage>
</organism>
<reference evidence="2 3" key="1">
    <citation type="submission" date="2024-06" db="EMBL/GenBank/DDBJ databases">
        <title>A chromosome level genome sequence of Diviner's sage (Salvia divinorum).</title>
        <authorList>
            <person name="Ford S.A."/>
            <person name="Ro D.-K."/>
            <person name="Ness R.W."/>
            <person name="Phillips M.A."/>
        </authorList>
    </citation>
    <scope>NUCLEOTIDE SEQUENCE [LARGE SCALE GENOMIC DNA]</scope>
    <source>
        <strain evidence="2">SAF-2024a</strain>
        <tissue evidence="2">Leaf</tissue>
    </source>
</reference>
<name>A0ABD1G0U8_SALDI</name>
<feature type="compositionally biased region" description="Acidic residues" evidence="1">
    <location>
        <begin position="399"/>
        <end position="408"/>
    </location>
</feature>
<feature type="compositionally biased region" description="Basic and acidic residues" evidence="1">
    <location>
        <begin position="531"/>
        <end position="550"/>
    </location>
</feature>
<feature type="compositionally biased region" description="Basic and acidic residues" evidence="1">
    <location>
        <begin position="415"/>
        <end position="427"/>
    </location>
</feature>
<gene>
    <name evidence="2" type="ORF">AAHA92_30209</name>
</gene>
<feature type="compositionally biased region" description="Basic residues" evidence="1">
    <location>
        <begin position="113"/>
        <end position="125"/>
    </location>
</feature>
<proteinExistence type="predicted"/>
<feature type="compositionally biased region" description="Low complexity" evidence="1">
    <location>
        <begin position="127"/>
        <end position="136"/>
    </location>
</feature>
<keyword evidence="3" id="KW-1185">Reference proteome</keyword>
<evidence type="ECO:0000256" key="1">
    <source>
        <dbReference type="SAM" id="MobiDB-lite"/>
    </source>
</evidence>
<feature type="compositionally biased region" description="Acidic residues" evidence="1">
    <location>
        <begin position="473"/>
        <end position="484"/>
    </location>
</feature>
<feature type="region of interest" description="Disordered" evidence="1">
    <location>
        <begin position="33"/>
        <end position="159"/>
    </location>
</feature>
<feature type="compositionally biased region" description="Polar residues" evidence="1">
    <location>
        <begin position="552"/>
        <end position="563"/>
    </location>
</feature>
<accession>A0ABD1G0U8</accession>
<protein>
    <submittedName>
        <fullName evidence="2">Uncharacterized protein</fullName>
    </submittedName>
</protein>
<comment type="caution">
    <text evidence="2">The sequence shown here is derived from an EMBL/GenBank/DDBJ whole genome shotgun (WGS) entry which is preliminary data.</text>
</comment>
<feature type="region of interest" description="Disordered" evidence="1">
    <location>
        <begin position="367"/>
        <end position="489"/>
    </location>
</feature>
<evidence type="ECO:0000313" key="2">
    <source>
        <dbReference type="EMBL" id="KAL1537724.1"/>
    </source>
</evidence>
<dbReference type="PANTHER" id="PTHR33448">
    <property type="entry name" value="CHLOROPLAST PROTEIN HCF243-RELATED"/>
    <property type="match status" value="1"/>
</dbReference>
<evidence type="ECO:0000313" key="3">
    <source>
        <dbReference type="Proteomes" id="UP001567538"/>
    </source>
</evidence>
<sequence>MDTDRPHYRTSTTTTTAAAAAASSELFICLTSRRSSSTSMKLSKSLLSPARAARDGPPTLSSSLSRRLRPNGSLKSGHASPFFPTPGGKKRGCGFDNPEPSSPKVTCIGQVRVKSKKKKKKKQPHPSRSLSNRRSSAAGDLSFRKIEPPPPPPQEGLPQHRNQRWVHLPISICEALRSFGAEFSCLFPCRSSCFSGNEEREKSEKRSEHGCGAVLARWLVAEREIELVVGDGDGDEDDEERRVSIRASRRHVFEDFEVKDDRIELKGQTSETAAVGICVPPPNALLLMRCRSDPMKMAALANRFNDDIDVDDDENDKHDVVVGDVEVEEIKEQVLELEEKGDELKEGGGEEVESNMSSFEALLDQENAEQSDDCCVDQVKERPLSLTEPNEGQINNEENKEEDEEESESLSVVLKENDEEHEQHEETESSSVVLNENDEENAEHEETKSSSVVLNENDEEHEEIEPNVVLNNAEDEEEDEEEAAEKEKEPLLPECLLLMMCEPKLSMEVSRETWVCSTDFTKWLPERPRRAAAKEPVMKRRRSVDSKAKPTAEQQQQPRSSCSLPAAAAMASMIERKLAACEPFVLTRCKSEPMRTAAGKLAPESCFWKSAVRKLEPHAMGVGAAGVGF</sequence>
<feature type="region of interest" description="Disordered" evidence="1">
    <location>
        <begin position="531"/>
        <end position="563"/>
    </location>
</feature>
<feature type="compositionally biased region" description="Acidic residues" evidence="1">
    <location>
        <begin position="456"/>
        <end position="465"/>
    </location>
</feature>
<dbReference type="Proteomes" id="UP001567538">
    <property type="component" value="Unassembled WGS sequence"/>
</dbReference>
<dbReference type="AlphaFoldDB" id="A0ABD1G0U8"/>
<dbReference type="PANTHER" id="PTHR33448:SF4">
    <property type="entry name" value="CHLOROPLAST PROTEIN HCF243"/>
    <property type="match status" value="1"/>
</dbReference>
<feature type="compositionally biased region" description="Low complexity" evidence="1">
    <location>
        <begin position="33"/>
        <end position="48"/>
    </location>
</feature>
<dbReference type="EMBL" id="JBEAFC010000011">
    <property type="protein sequence ID" value="KAL1537724.1"/>
    <property type="molecule type" value="Genomic_DNA"/>
</dbReference>